<accession>A0A8B8FN68</accession>
<evidence type="ECO:0000256" key="4">
    <source>
        <dbReference type="ARBA" id="ARBA00022771"/>
    </source>
</evidence>
<feature type="region of interest" description="Disordered" evidence="8">
    <location>
        <begin position="1042"/>
        <end position="1063"/>
    </location>
</feature>
<dbReference type="RefSeq" id="XP_025412019.1">
    <property type="nucleotide sequence ID" value="XM_025556234.1"/>
</dbReference>
<dbReference type="PROSITE" id="PS50178">
    <property type="entry name" value="ZF_FYVE"/>
    <property type="match status" value="1"/>
</dbReference>
<dbReference type="GO" id="GO:0008270">
    <property type="term" value="F:zinc ion binding"/>
    <property type="evidence" value="ECO:0007669"/>
    <property type="project" value="UniProtKB-KW"/>
</dbReference>
<dbReference type="GO" id="GO:0005886">
    <property type="term" value="C:plasma membrane"/>
    <property type="evidence" value="ECO:0007669"/>
    <property type="project" value="TreeGrafter"/>
</dbReference>
<dbReference type="SMART" id="SM00239">
    <property type="entry name" value="C2"/>
    <property type="match status" value="2"/>
</dbReference>
<feature type="compositionally biased region" description="Basic residues" evidence="8">
    <location>
        <begin position="835"/>
        <end position="846"/>
    </location>
</feature>
<dbReference type="PANTHER" id="PTHR45716:SF2">
    <property type="entry name" value="BITESIZE, ISOFORM I"/>
    <property type="match status" value="1"/>
</dbReference>
<dbReference type="InterPro" id="IPR000008">
    <property type="entry name" value="C2_dom"/>
</dbReference>
<evidence type="ECO:0000256" key="2">
    <source>
        <dbReference type="ARBA" id="ARBA00022723"/>
    </source>
</evidence>
<feature type="compositionally biased region" description="Polar residues" evidence="8">
    <location>
        <begin position="1279"/>
        <end position="1301"/>
    </location>
</feature>
<feature type="domain" description="C2" evidence="9">
    <location>
        <begin position="1459"/>
        <end position="1581"/>
    </location>
</feature>
<dbReference type="Pfam" id="PF00168">
    <property type="entry name" value="C2"/>
    <property type="match status" value="2"/>
</dbReference>
<dbReference type="CDD" id="cd08521">
    <property type="entry name" value="C2A_SLP"/>
    <property type="match status" value="1"/>
</dbReference>
<dbReference type="GeneID" id="112684621"/>
<evidence type="ECO:0000259" key="10">
    <source>
        <dbReference type="PROSITE" id="PS50178"/>
    </source>
</evidence>
<keyword evidence="5" id="KW-0862">Zinc</keyword>
<comment type="subcellular location">
    <subcellularLocation>
        <location evidence="1">Membrane</location>
    </subcellularLocation>
</comment>
<dbReference type="PANTHER" id="PTHR45716">
    <property type="entry name" value="BITESIZE, ISOFORM I"/>
    <property type="match status" value="1"/>
</dbReference>
<feature type="compositionally biased region" description="Polar residues" evidence="8">
    <location>
        <begin position="847"/>
        <end position="863"/>
    </location>
</feature>
<feature type="compositionally biased region" description="Polar residues" evidence="8">
    <location>
        <begin position="132"/>
        <end position="141"/>
    </location>
</feature>
<dbReference type="CDD" id="cd04020">
    <property type="entry name" value="C2B_SLP_1-2-3-4"/>
    <property type="match status" value="1"/>
</dbReference>
<feature type="region of interest" description="Disordered" evidence="8">
    <location>
        <begin position="502"/>
        <end position="563"/>
    </location>
</feature>
<feature type="region of interest" description="Disordered" evidence="8">
    <location>
        <begin position="1330"/>
        <end position="1350"/>
    </location>
</feature>
<gene>
    <name evidence="12 13" type="primary">LOC112684621</name>
</gene>
<feature type="region of interest" description="Disordered" evidence="8">
    <location>
        <begin position="949"/>
        <end position="968"/>
    </location>
</feature>
<dbReference type="PROSITE" id="PS50004">
    <property type="entry name" value="C2"/>
    <property type="match status" value="2"/>
</dbReference>
<dbReference type="PRINTS" id="PR00360">
    <property type="entry name" value="C2DOMAIN"/>
</dbReference>
<sequence>MTSGELEVLRCESSLWSGHYCARCRAELGRIINRGANCRACRERICMSCREYSTAANAPEWLCIRCHKEKVESLEPAKEWFVDFLTTENMKFPKNETKLGRSLTFKDSSPWSAVRGSPELRAYSSMPRGSVSWPQRNSGIKTSGRGPMPLQSTTAVTAHDGGSPVGVELDVVTATDNQTAIRQSTANITVHLVDTCGRVIDLRPVVFETTSAAATASQLSSSDNVEQPGGSGNGAASENDRKEHAMIPVLTECPSRIQEDLKHIPPGVTPPRSRRFLRRDPFLYEDICSSTVSSRTKDDYRLVFLNGTDWSSDDGGGGGGRQTSSSLSAEDDCDWDYFMAGLDDDNGQPQPTQQQQQQQQQQQTQQRLQAAGGAGTGSIGAADDDRLTGCGDGGSASKPSETDARTTTFVPVVLPFPVFVPVPIVIPPERAPSTLTTAFANVLTEYFRDREGAATAATAEHVNGNKGAGCIVVEMPEPPAAAVDEGAVLTMYSTRAAALDAKSPSVACGDDDRDGEIGYYSSSSSPSDDSDDSDAQHIAMSYDVNDSPDDEDDDDEDEDDGCNVKLSSILNSAAAVKCATGNSSASDEFSGTESMEQISVDESSAVANAANLSGKFTSLIMITQDDKPSVNVITTDTTKIIPVVVEDKGFKLTLDTSEPVDDSEVKVVTGGDTLSAVIALEEGLADDDSWVEDLDRDDFKNESSEGEEMSFEEEPEYRRSALDFTLHTIVEESCEESEVESDRNNQTELEKYFFFGLCGDKDLDTSRNTDANSETSSIISEGLESLDSIEPQQIVSDVAGSRLERYFLSEFMGFDRPDSDGSVGSDSPEHSPEQRRKRLVRARGTGRQHSSLDNLTESEQQVEIQLDHEDSSTSSDSNDESVLFEKSDGQFDTVKRGKKKKRSVVTAPTLEALETEENVESPSTVDDKLDNITENIIVTEEILTVPVTENNQKPNSSENLTRTDSFNNWSSDEETNLMMSKMRAFFKTMLANQPKPEVPGEKSKPPQLVKFESELTRLMKTVPGIRDEQVKEIVEYLSSEDTWSDSYDSSDYTSSDLETGSRLQDENRDTAFVYQKLMASLRRIDVPSSDSSASRNSPPLVTKVMTHIGSRLVALMHAVSENPGTPRASRYHRRSHHHKPSIISTTTEEEDEGEEQFNSPLPRSKSHDPLLEETRQEASDNERFSWRGSFESTLMMSDSRTRLTSSGESCVTLAAKRRSAGDLLIKSANSSREQLDRVRSCGSIGGSVEDRIWRNGRRHGSVPDSGDSGGDSDDGGPTNGSKSTTLPRSLQQAITSSNTNSLPRLPTTPVPTPSPLTGIYKAHSVHQFNVKSARYRPPGYKNVSTPPRREYNRRRMAQHPGQAPSMSTSPSLSSTNYNFQSPLTGAGSAIGVDIDGTSIGGGGCSNRSEPLSNSTCSKLEDEMDKLPHRSNSSLGVTRSDSMASVYSGAGEGRYGTVAIRGEVEFGLQYNYKAAQFEINIKHCRDLAAADPKRNRSDPYVKVYLLPDKSKAGKRKTRVKKHTMNPIFDEVLKYSLPLEELNNRILWLSVWHSDMFGRNNFLGEVQLPLENKIFDDPSPKFYPLQERIEPLEDMCISAKGEIIVGLKCVPPDPNSKKRTKGTLLLLVKDAKNLQAIKSNGSSDPFCKSYLLPDKGRSSKQKTNVARKTCNPNWNQTLTYRDVSPEDLAERSLELTVWDHDRLGSNEFLGGVRLSLGSGMCDGKPVDWMDSNEKEIALWQRMLDRPNFWVEGCLTLRPSLELASKN</sequence>
<dbReference type="Gene3D" id="3.30.40.10">
    <property type="entry name" value="Zinc/RING finger domain, C3HC4 (zinc finger)"/>
    <property type="match status" value="1"/>
</dbReference>
<keyword evidence="6" id="KW-0472">Membrane</keyword>
<dbReference type="RefSeq" id="XP_025412018.1">
    <property type="nucleotide sequence ID" value="XM_025556233.1"/>
</dbReference>
<dbReference type="InterPro" id="IPR043567">
    <property type="entry name" value="SYTL1-5_C2B"/>
</dbReference>
<feature type="compositionally biased region" description="Low complexity" evidence="8">
    <location>
        <begin position="348"/>
        <end position="366"/>
    </location>
</feature>
<feature type="domain" description="C2" evidence="9">
    <location>
        <begin position="1602"/>
        <end position="1727"/>
    </location>
</feature>
<keyword evidence="4 7" id="KW-0863">Zinc-finger</keyword>
<feature type="compositionally biased region" description="Basic residues" evidence="8">
    <location>
        <begin position="1129"/>
        <end position="1140"/>
    </location>
</feature>
<evidence type="ECO:0000256" key="3">
    <source>
        <dbReference type="ARBA" id="ARBA00022737"/>
    </source>
</evidence>
<evidence type="ECO:0000256" key="8">
    <source>
        <dbReference type="SAM" id="MobiDB-lite"/>
    </source>
</evidence>
<dbReference type="InterPro" id="IPR035892">
    <property type="entry name" value="C2_domain_sf"/>
</dbReference>
<proteinExistence type="predicted"/>
<feature type="region of interest" description="Disordered" evidence="8">
    <location>
        <begin position="817"/>
        <end position="888"/>
    </location>
</feature>
<keyword evidence="11" id="KW-1185">Reference proteome</keyword>
<evidence type="ECO:0000256" key="5">
    <source>
        <dbReference type="ARBA" id="ARBA00022833"/>
    </source>
</evidence>
<feature type="region of interest" description="Disordered" evidence="8">
    <location>
        <begin position="214"/>
        <end position="242"/>
    </location>
</feature>
<feature type="compositionally biased region" description="Acidic residues" evidence="8">
    <location>
        <begin position="546"/>
        <end position="561"/>
    </location>
</feature>
<feature type="compositionally biased region" description="Low complexity" evidence="8">
    <location>
        <begin position="1042"/>
        <end position="1056"/>
    </location>
</feature>
<feature type="compositionally biased region" description="Basic and acidic residues" evidence="8">
    <location>
        <begin position="1165"/>
        <end position="1184"/>
    </location>
</feature>
<dbReference type="SUPFAM" id="SSF49562">
    <property type="entry name" value="C2 domain (Calcium/lipid-binding domain, CaLB)"/>
    <property type="match status" value="2"/>
</dbReference>
<protein>
    <submittedName>
        <fullName evidence="12 13">Uncharacterized protein LOC112684621</fullName>
    </submittedName>
</protein>
<dbReference type="InterPro" id="IPR041282">
    <property type="entry name" value="FYVE_2"/>
</dbReference>
<evidence type="ECO:0000313" key="11">
    <source>
        <dbReference type="Proteomes" id="UP000694846"/>
    </source>
</evidence>
<evidence type="ECO:0000256" key="6">
    <source>
        <dbReference type="ARBA" id="ARBA00023136"/>
    </source>
</evidence>
<dbReference type="InterPro" id="IPR011011">
    <property type="entry name" value="Znf_FYVE_PHD"/>
</dbReference>
<evidence type="ECO:0000256" key="1">
    <source>
        <dbReference type="ARBA" id="ARBA00004370"/>
    </source>
</evidence>
<evidence type="ECO:0000313" key="13">
    <source>
        <dbReference type="RefSeq" id="XP_025412019.1"/>
    </source>
</evidence>
<dbReference type="Proteomes" id="UP000694846">
    <property type="component" value="Unplaced"/>
</dbReference>
<dbReference type="CDD" id="cd15747">
    <property type="entry name" value="FYVE_Slp3_4_5"/>
    <property type="match status" value="1"/>
</dbReference>
<feature type="region of interest" description="Disordered" evidence="8">
    <location>
        <begin position="125"/>
        <end position="149"/>
    </location>
</feature>
<keyword evidence="2" id="KW-0479">Metal-binding</keyword>
<evidence type="ECO:0000313" key="12">
    <source>
        <dbReference type="RefSeq" id="XP_025412018.1"/>
    </source>
</evidence>
<dbReference type="GO" id="GO:0070382">
    <property type="term" value="C:exocytic vesicle"/>
    <property type="evidence" value="ECO:0007669"/>
    <property type="project" value="TreeGrafter"/>
</dbReference>
<feature type="domain" description="FYVE-type" evidence="10">
    <location>
        <begin position="21"/>
        <end position="71"/>
    </location>
</feature>
<feature type="region of interest" description="Disordered" evidence="8">
    <location>
        <begin position="307"/>
        <end position="403"/>
    </location>
</feature>
<dbReference type="InterPro" id="IPR017455">
    <property type="entry name" value="Znf_FYVE-rel"/>
</dbReference>
<organism evidence="11 12">
    <name type="scientific">Sipha flava</name>
    <name type="common">yellow sugarcane aphid</name>
    <dbReference type="NCBI Taxonomy" id="143950"/>
    <lineage>
        <taxon>Eukaryota</taxon>
        <taxon>Metazoa</taxon>
        <taxon>Ecdysozoa</taxon>
        <taxon>Arthropoda</taxon>
        <taxon>Hexapoda</taxon>
        <taxon>Insecta</taxon>
        <taxon>Pterygota</taxon>
        <taxon>Neoptera</taxon>
        <taxon>Paraneoptera</taxon>
        <taxon>Hemiptera</taxon>
        <taxon>Sternorrhyncha</taxon>
        <taxon>Aphidomorpha</taxon>
        <taxon>Aphidoidea</taxon>
        <taxon>Aphididae</taxon>
        <taxon>Sipha</taxon>
    </lineage>
</organism>
<dbReference type="GO" id="GO:0006887">
    <property type="term" value="P:exocytosis"/>
    <property type="evidence" value="ECO:0007669"/>
    <property type="project" value="TreeGrafter"/>
</dbReference>
<dbReference type="FunFam" id="2.60.40.150:FF:000006">
    <property type="entry name" value="Synaptotagmin-like 5, isoform CRA_a"/>
    <property type="match status" value="1"/>
</dbReference>
<dbReference type="InterPro" id="IPR013083">
    <property type="entry name" value="Znf_RING/FYVE/PHD"/>
</dbReference>
<feature type="region of interest" description="Disordered" evidence="8">
    <location>
        <begin position="1252"/>
        <end position="1318"/>
    </location>
</feature>
<dbReference type="Gene3D" id="2.60.40.150">
    <property type="entry name" value="C2 domain"/>
    <property type="match status" value="2"/>
</dbReference>
<name>A0A8B8FN68_9HEMI</name>
<dbReference type="GO" id="GO:0042043">
    <property type="term" value="F:neurexin family protein binding"/>
    <property type="evidence" value="ECO:0007669"/>
    <property type="project" value="TreeGrafter"/>
</dbReference>
<evidence type="ECO:0000256" key="7">
    <source>
        <dbReference type="PROSITE-ProRule" id="PRU00091"/>
    </source>
</evidence>
<dbReference type="CTD" id="3346167"/>
<dbReference type="SUPFAM" id="SSF57903">
    <property type="entry name" value="FYVE/PHD zinc finger"/>
    <property type="match status" value="1"/>
</dbReference>
<reference evidence="12 13" key="1">
    <citation type="submission" date="2025-04" db="UniProtKB">
        <authorList>
            <consortium name="RefSeq"/>
        </authorList>
    </citation>
    <scope>IDENTIFICATION</scope>
    <source>
        <tissue evidence="12 13">Whole body</tissue>
    </source>
</reference>
<feature type="region of interest" description="Disordered" evidence="8">
    <location>
        <begin position="1123"/>
        <end position="1184"/>
    </location>
</feature>
<evidence type="ECO:0000259" key="9">
    <source>
        <dbReference type="PROSITE" id="PS50004"/>
    </source>
</evidence>
<dbReference type="OrthoDB" id="195679at2759"/>
<keyword evidence="3" id="KW-0677">Repeat</keyword>
<dbReference type="Pfam" id="PF02318">
    <property type="entry name" value="FYVE_2"/>
    <property type="match status" value="1"/>
</dbReference>